<sequence>MIVFAHDGNCVFEGIWTAITAARGFNASLLSIPKDATHWVRYTTGATAALSVGERLTGGISGKTCILVAQAVENG</sequence>
<accession>A0A2M7GYA6</accession>
<dbReference type="EMBL" id="PFFY01000206">
    <property type="protein sequence ID" value="PIW33208.1"/>
    <property type="molecule type" value="Genomic_DNA"/>
</dbReference>
<reference evidence="2" key="1">
    <citation type="submission" date="2017-09" db="EMBL/GenBank/DDBJ databases">
        <title>Depth-based differentiation of microbial function through sediment-hosted aquifers and enrichment of novel symbionts in the deep terrestrial subsurface.</title>
        <authorList>
            <person name="Probst A.J."/>
            <person name="Ladd B."/>
            <person name="Jarett J.K."/>
            <person name="Geller-Mcgrath D.E."/>
            <person name="Sieber C.M.K."/>
            <person name="Emerson J.B."/>
            <person name="Anantharaman K."/>
            <person name="Thomas B.C."/>
            <person name="Malmstrom R."/>
            <person name="Stieglmeier M."/>
            <person name="Klingl A."/>
            <person name="Woyke T."/>
            <person name="Ryan C.M."/>
            <person name="Banfield J.F."/>
        </authorList>
    </citation>
    <scope>NUCLEOTIDE SEQUENCE [LARGE SCALE GENOMIC DNA]</scope>
</reference>
<evidence type="ECO:0000313" key="1">
    <source>
        <dbReference type="EMBL" id="PIW33208.1"/>
    </source>
</evidence>
<organism evidence="1 2">
    <name type="scientific">bacterium (Candidatus Ratteibacteria) CG15_BIG_FIL_POST_REV_8_21_14_020_41_12</name>
    <dbReference type="NCBI Taxonomy" id="2014291"/>
    <lineage>
        <taxon>Bacteria</taxon>
        <taxon>Candidatus Ratteibacteria</taxon>
    </lineage>
</organism>
<feature type="non-terminal residue" evidence="1">
    <location>
        <position position="75"/>
    </location>
</feature>
<proteinExistence type="predicted"/>
<comment type="caution">
    <text evidence="1">The sequence shown here is derived from an EMBL/GenBank/DDBJ whole genome shotgun (WGS) entry which is preliminary data.</text>
</comment>
<dbReference type="Proteomes" id="UP000230025">
    <property type="component" value="Unassembled WGS sequence"/>
</dbReference>
<protein>
    <submittedName>
        <fullName evidence="1">Uncharacterized protein</fullName>
    </submittedName>
</protein>
<dbReference type="AlphaFoldDB" id="A0A2M7GYA6"/>
<gene>
    <name evidence="1" type="ORF">COW28_04405</name>
</gene>
<evidence type="ECO:0000313" key="2">
    <source>
        <dbReference type="Proteomes" id="UP000230025"/>
    </source>
</evidence>
<name>A0A2M7GYA6_9BACT</name>